<gene>
    <name evidence="2" type="ORF">HMPREF0080_02049</name>
</gene>
<dbReference type="RefSeq" id="WP_006791010.1">
    <property type="nucleotide sequence ID" value="NZ_JH417615.1"/>
</dbReference>
<dbReference type="EMBL" id="AGCJ01000091">
    <property type="protein sequence ID" value="EHM37865.1"/>
    <property type="molecule type" value="Genomic_DNA"/>
</dbReference>
<feature type="compositionally biased region" description="Acidic residues" evidence="1">
    <location>
        <begin position="47"/>
        <end position="64"/>
    </location>
</feature>
<dbReference type="STRING" id="861450.HMPREF0080_02049"/>
<protein>
    <submittedName>
        <fullName evidence="2">Uncharacterized protein</fullName>
    </submittedName>
</protein>
<name>G9YK40_9FIRM</name>
<dbReference type="OrthoDB" id="10006885at2"/>
<dbReference type="HOGENOM" id="CLU_2630370_0_0_9"/>
<proteinExistence type="predicted"/>
<dbReference type="AlphaFoldDB" id="G9YK40"/>
<evidence type="ECO:0000313" key="3">
    <source>
        <dbReference type="Proteomes" id="UP000005481"/>
    </source>
</evidence>
<dbReference type="Proteomes" id="UP000005481">
    <property type="component" value="Unassembled WGS sequence"/>
</dbReference>
<keyword evidence="3" id="KW-1185">Reference proteome</keyword>
<reference evidence="2 3" key="1">
    <citation type="submission" date="2011-08" db="EMBL/GenBank/DDBJ databases">
        <authorList>
            <person name="Weinstock G."/>
            <person name="Sodergren E."/>
            <person name="Clifton S."/>
            <person name="Fulton L."/>
            <person name="Fulton B."/>
            <person name="Courtney L."/>
            <person name="Fronick C."/>
            <person name="Harrison M."/>
            <person name="Strong C."/>
            <person name="Farmer C."/>
            <person name="Delahaunty K."/>
            <person name="Markovic C."/>
            <person name="Hall O."/>
            <person name="Minx P."/>
            <person name="Tomlinson C."/>
            <person name="Mitreva M."/>
            <person name="Hou S."/>
            <person name="Chen J."/>
            <person name="Wollam A."/>
            <person name="Pepin K.H."/>
            <person name="Johnson M."/>
            <person name="Bhonagiri V."/>
            <person name="Zhang X."/>
            <person name="Suruliraj S."/>
            <person name="Warren W."/>
            <person name="Chinwalla A."/>
            <person name="Mardis E.R."/>
            <person name="Wilson R.K."/>
        </authorList>
    </citation>
    <scope>NUCLEOTIDE SEQUENCE [LARGE SCALE GENOMIC DNA]</scope>
    <source>
        <strain evidence="2 3">F0357</strain>
    </source>
</reference>
<feature type="region of interest" description="Disordered" evidence="1">
    <location>
        <begin position="45"/>
        <end position="77"/>
    </location>
</feature>
<comment type="caution">
    <text evidence="2">The sequence shown here is derived from an EMBL/GenBank/DDBJ whole genome shotgun (WGS) entry which is preliminary data.</text>
</comment>
<sequence length="77" mass="8733">MRAKVIESCVYNNEFRGIDDVVEGTQEDLQTHIDFGYVEVIGKAENVETEEPEEPEDEVVEPEPVEAKPKSSKSHKK</sequence>
<evidence type="ECO:0000313" key="2">
    <source>
        <dbReference type="EMBL" id="EHM37865.1"/>
    </source>
</evidence>
<accession>G9YK40</accession>
<organism evidence="2 3">
    <name type="scientific">Anaeroglobus geminatus F0357</name>
    <dbReference type="NCBI Taxonomy" id="861450"/>
    <lineage>
        <taxon>Bacteria</taxon>
        <taxon>Bacillati</taxon>
        <taxon>Bacillota</taxon>
        <taxon>Negativicutes</taxon>
        <taxon>Veillonellales</taxon>
        <taxon>Veillonellaceae</taxon>
        <taxon>Anaeroglobus</taxon>
    </lineage>
</organism>
<evidence type="ECO:0000256" key="1">
    <source>
        <dbReference type="SAM" id="MobiDB-lite"/>
    </source>
</evidence>